<proteinExistence type="predicted"/>
<name>A0A939IPW7_9ALTE</name>
<dbReference type="EMBL" id="JAFKCV010000001">
    <property type="protein sequence ID" value="MBN7823997.1"/>
    <property type="molecule type" value="Genomic_DNA"/>
</dbReference>
<dbReference type="InterPro" id="IPR011990">
    <property type="entry name" value="TPR-like_helical_dom_sf"/>
</dbReference>
<dbReference type="PANTHER" id="PTHR43081">
    <property type="entry name" value="ADENYLATE CYCLASE, TERMINAL-DIFFERENTIATION SPECIFIC-RELATED"/>
    <property type="match status" value="1"/>
</dbReference>
<keyword evidence="2" id="KW-0472">Membrane</keyword>
<keyword evidence="2" id="KW-1133">Transmembrane helix</keyword>
<dbReference type="Gene3D" id="3.30.70.1230">
    <property type="entry name" value="Nucleotide cyclase"/>
    <property type="match status" value="1"/>
</dbReference>
<evidence type="ECO:0000256" key="1">
    <source>
        <dbReference type="PROSITE-ProRule" id="PRU00339"/>
    </source>
</evidence>
<organism evidence="4 5">
    <name type="scientific">Bowmanella dokdonensis</name>
    <dbReference type="NCBI Taxonomy" id="751969"/>
    <lineage>
        <taxon>Bacteria</taxon>
        <taxon>Pseudomonadati</taxon>
        <taxon>Pseudomonadota</taxon>
        <taxon>Gammaproteobacteria</taxon>
        <taxon>Alteromonadales</taxon>
        <taxon>Alteromonadaceae</taxon>
        <taxon>Bowmanella</taxon>
    </lineage>
</organism>
<evidence type="ECO:0000259" key="3">
    <source>
        <dbReference type="PROSITE" id="PS50125"/>
    </source>
</evidence>
<dbReference type="InterPro" id="IPR019734">
    <property type="entry name" value="TPR_rpt"/>
</dbReference>
<evidence type="ECO:0000256" key="2">
    <source>
        <dbReference type="SAM" id="Phobius"/>
    </source>
</evidence>
<dbReference type="InterPro" id="IPR050697">
    <property type="entry name" value="Adenylyl/Guanylyl_Cyclase_3/4"/>
</dbReference>
<gene>
    <name evidence="4" type="ORF">J0A66_02050</name>
</gene>
<reference evidence="4" key="1">
    <citation type="submission" date="2021-03" db="EMBL/GenBank/DDBJ databases">
        <title>novel species isolated from a fishpond in China.</title>
        <authorList>
            <person name="Lu H."/>
            <person name="Cai Z."/>
        </authorList>
    </citation>
    <scope>NUCLEOTIDE SEQUENCE</scope>
    <source>
        <strain evidence="4">JCM 30855</strain>
    </source>
</reference>
<comment type="caution">
    <text evidence="4">The sequence shown here is derived from an EMBL/GenBank/DDBJ whole genome shotgun (WGS) entry which is preliminary data.</text>
</comment>
<dbReference type="GO" id="GO:0006171">
    <property type="term" value="P:cAMP biosynthetic process"/>
    <property type="evidence" value="ECO:0007669"/>
    <property type="project" value="TreeGrafter"/>
</dbReference>
<keyword evidence="1" id="KW-0802">TPR repeat</keyword>
<dbReference type="Pfam" id="PF00211">
    <property type="entry name" value="Guanylate_cyc"/>
    <property type="match status" value="1"/>
</dbReference>
<keyword evidence="5" id="KW-1185">Reference proteome</keyword>
<dbReference type="GO" id="GO:0004016">
    <property type="term" value="F:adenylate cyclase activity"/>
    <property type="evidence" value="ECO:0007669"/>
    <property type="project" value="UniProtKB-ARBA"/>
</dbReference>
<keyword evidence="2" id="KW-0812">Transmembrane</keyword>
<dbReference type="InterPro" id="IPR029787">
    <property type="entry name" value="Nucleotide_cyclase"/>
</dbReference>
<dbReference type="SMART" id="SM00028">
    <property type="entry name" value="TPR"/>
    <property type="match status" value="1"/>
</dbReference>
<feature type="domain" description="Guanylate cyclase" evidence="3">
    <location>
        <begin position="105"/>
        <end position="238"/>
    </location>
</feature>
<dbReference type="SUPFAM" id="SSF48452">
    <property type="entry name" value="TPR-like"/>
    <property type="match status" value="1"/>
</dbReference>
<protein>
    <submittedName>
        <fullName evidence="4">Adenylate/guanylate cyclase domain-containing protein</fullName>
    </submittedName>
</protein>
<accession>A0A939IPW7</accession>
<dbReference type="SUPFAM" id="SSF55073">
    <property type="entry name" value="Nucleotide cyclase"/>
    <property type="match status" value="1"/>
</dbReference>
<feature type="repeat" description="TPR" evidence="1">
    <location>
        <begin position="301"/>
        <end position="334"/>
    </location>
</feature>
<evidence type="ECO:0000313" key="4">
    <source>
        <dbReference type="EMBL" id="MBN7823997.1"/>
    </source>
</evidence>
<sequence length="373" mass="41703">MSEWFAQPLSMLLLGTCVLFAFIILMLAGLLRQARVRYHRPIVRLEGHTIQPPPDYAAAYKDEGESAASISRTFEKFVPRQFAEHFAKHGQGTLELGRADEDEVAILFCDIRGFTGLSERMSPQELMNFLNSYFMRMNEPIHANRGFIDKFIGDAIMALFDHPGGNNQDKARDCLQAAAALRKAVVQYNQHRKNSGYPPINIGIGAHFGPVILGTVGSEDRMDTTVIGDSVNIAYRLESLAPRYDADVLVSAQLLDTAGLKGGIPHRLLDWVRVKGKKNPVEIHEVFAHQDEAVQQQKLASASWLKRGIALRKDRRWQEAADCFTKGLEVCPGDRVLNHHIAQCHLLSQLALPQDWDGALDLDPADPYRTIPQ</sequence>
<dbReference type="GO" id="GO:0035556">
    <property type="term" value="P:intracellular signal transduction"/>
    <property type="evidence" value="ECO:0007669"/>
    <property type="project" value="InterPro"/>
</dbReference>
<dbReference type="CDD" id="cd07302">
    <property type="entry name" value="CHD"/>
    <property type="match status" value="1"/>
</dbReference>
<feature type="transmembrane region" description="Helical" evidence="2">
    <location>
        <begin position="12"/>
        <end position="31"/>
    </location>
</feature>
<dbReference type="AlphaFoldDB" id="A0A939IPW7"/>
<dbReference type="Proteomes" id="UP000664654">
    <property type="component" value="Unassembled WGS sequence"/>
</dbReference>
<dbReference type="PROSITE" id="PS50005">
    <property type="entry name" value="TPR"/>
    <property type="match status" value="1"/>
</dbReference>
<dbReference type="PROSITE" id="PS50125">
    <property type="entry name" value="GUANYLATE_CYCLASE_2"/>
    <property type="match status" value="1"/>
</dbReference>
<dbReference type="RefSeq" id="WP_206572098.1">
    <property type="nucleotide sequence ID" value="NZ_JAFKCV010000001.1"/>
</dbReference>
<dbReference type="Gene3D" id="1.25.40.10">
    <property type="entry name" value="Tetratricopeptide repeat domain"/>
    <property type="match status" value="1"/>
</dbReference>
<dbReference type="PANTHER" id="PTHR43081:SF1">
    <property type="entry name" value="ADENYLATE CYCLASE, TERMINAL-DIFFERENTIATION SPECIFIC"/>
    <property type="match status" value="1"/>
</dbReference>
<evidence type="ECO:0000313" key="5">
    <source>
        <dbReference type="Proteomes" id="UP000664654"/>
    </source>
</evidence>
<dbReference type="InterPro" id="IPR001054">
    <property type="entry name" value="A/G_cyclase"/>
</dbReference>
<dbReference type="SMART" id="SM00044">
    <property type="entry name" value="CYCc"/>
    <property type="match status" value="1"/>
</dbReference>